<evidence type="ECO:0000313" key="7">
    <source>
        <dbReference type="EMBL" id="CAH1785478.1"/>
    </source>
</evidence>
<proteinExistence type="predicted"/>
<evidence type="ECO:0000256" key="2">
    <source>
        <dbReference type="ARBA" id="ARBA00022692"/>
    </source>
</evidence>
<protein>
    <submittedName>
        <fullName evidence="7">Uncharacterized protein</fullName>
    </submittedName>
</protein>
<evidence type="ECO:0000256" key="6">
    <source>
        <dbReference type="ARBA" id="ARBA00023180"/>
    </source>
</evidence>
<dbReference type="PANTHER" id="PTHR24269:SF16">
    <property type="entry name" value="PROTEIN SLG1"/>
    <property type="match status" value="1"/>
</dbReference>
<dbReference type="AlphaFoldDB" id="A0A8J1UGZ0"/>
<keyword evidence="8" id="KW-1185">Reference proteome</keyword>
<feature type="non-terminal residue" evidence="7">
    <location>
        <position position="257"/>
    </location>
</feature>
<comment type="subcellular location">
    <subcellularLocation>
        <location evidence="1">Membrane</location>
        <topology evidence="1">Single-pass membrane protein</topology>
    </subcellularLocation>
</comment>
<dbReference type="SMART" id="SM00321">
    <property type="entry name" value="WSC"/>
    <property type="match status" value="1"/>
</dbReference>
<evidence type="ECO:0000256" key="1">
    <source>
        <dbReference type="ARBA" id="ARBA00004167"/>
    </source>
</evidence>
<dbReference type="EMBL" id="CAIIXF020000006">
    <property type="protein sequence ID" value="CAH1785478.1"/>
    <property type="molecule type" value="Genomic_DNA"/>
</dbReference>
<dbReference type="InterPro" id="IPR051836">
    <property type="entry name" value="Kremen_rcpt"/>
</dbReference>
<keyword evidence="6" id="KW-0325">Glycoprotein</keyword>
<keyword evidence="5" id="KW-0472">Membrane</keyword>
<reference evidence="7" key="1">
    <citation type="submission" date="2022-03" db="EMBL/GenBank/DDBJ databases">
        <authorList>
            <person name="Martin C."/>
        </authorList>
    </citation>
    <scope>NUCLEOTIDE SEQUENCE</scope>
</reference>
<comment type="caution">
    <text evidence="7">The sequence shown here is derived from an EMBL/GenBank/DDBJ whole genome shotgun (WGS) entry which is preliminary data.</text>
</comment>
<dbReference type="Pfam" id="PF01822">
    <property type="entry name" value="WSC"/>
    <property type="match status" value="1"/>
</dbReference>
<name>A0A8J1UGZ0_OWEFU</name>
<evidence type="ECO:0000256" key="5">
    <source>
        <dbReference type="ARBA" id="ARBA00023136"/>
    </source>
</evidence>
<keyword evidence="2" id="KW-0812">Transmembrane</keyword>
<evidence type="ECO:0000313" key="8">
    <source>
        <dbReference type="Proteomes" id="UP000749559"/>
    </source>
</evidence>
<accession>A0A8J1UGZ0</accession>
<dbReference type="GO" id="GO:0005886">
    <property type="term" value="C:plasma membrane"/>
    <property type="evidence" value="ECO:0007669"/>
    <property type="project" value="TreeGrafter"/>
</dbReference>
<evidence type="ECO:0000256" key="4">
    <source>
        <dbReference type="ARBA" id="ARBA00022989"/>
    </source>
</evidence>
<keyword evidence="3" id="KW-0732">Signal</keyword>
<dbReference type="PANTHER" id="PTHR24269">
    <property type="entry name" value="KREMEN PROTEIN"/>
    <property type="match status" value="1"/>
</dbReference>
<dbReference type="OrthoDB" id="2019572at2759"/>
<dbReference type="PROSITE" id="PS51212">
    <property type="entry name" value="WSC"/>
    <property type="match status" value="1"/>
</dbReference>
<keyword evidence="4" id="KW-1133">Transmembrane helix</keyword>
<dbReference type="InterPro" id="IPR002889">
    <property type="entry name" value="WSC_carb-bd"/>
</dbReference>
<organism evidence="7 8">
    <name type="scientific">Owenia fusiformis</name>
    <name type="common">Polychaete worm</name>
    <dbReference type="NCBI Taxonomy" id="6347"/>
    <lineage>
        <taxon>Eukaryota</taxon>
        <taxon>Metazoa</taxon>
        <taxon>Spiralia</taxon>
        <taxon>Lophotrochozoa</taxon>
        <taxon>Annelida</taxon>
        <taxon>Polychaeta</taxon>
        <taxon>Sedentaria</taxon>
        <taxon>Canalipalpata</taxon>
        <taxon>Sabellida</taxon>
        <taxon>Oweniida</taxon>
        <taxon>Oweniidae</taxon>
        <taxon>Owenia</taxon>
    </lineage>
</organism>
<sequence>MSGRNCIVLFGMLGMYMVAVESVLVESLFIGCYKDNPDNHPKNRDMPGHWRVSNIGECIILCHTRGRKYAGLQYFWQCFCGNSYGLYGEVDGCTVKCDGCASQICGGYARNSIYNSTNVAGIIDQCPPKTSPPSQTTPKDEVVTTEMTTYVSEYNVTTALYVSTETLDDLTTISTEATEVLNDVTAVQNVTTDIPNDGSESSTYKRPKRLVLEPTEAKYAAVLGIPPFFIIIAIIIIVVNADLRILYKHTRKGFNNI</sequence>
<evidence type="ECO:0000256" key="3">
    <source>
        <dbReference type="ARBA" id="ARBA00022729"/>
    </source>
</evidence>
<dbReference type="Proteomes" id="UP000749559">
    <property type="component" value="Unassembled WGS sequence"/>
</dbReference>
<gene>
    <name evidence="7" type="ORF">OFUS_LOCUS11527</name>
</gene>